<dbReference type="SUPFAM" id="SSF47413">
    <property type="entry name" value="lambda repressor-like DNA-binding domains"/>
    <property type="match status" value="1"/>
</dbReference>
<evidence type="ECO:0000259" key="1">
    <source>
        <dbReference type="Pfam" id="PF07022"/>
    </source>
</evidence>
<reference evidence="2 3" key="1">
    <citation type="submission" date="2019-09" db="EMBL/GenBank/DDBJ databases">
        <title>Paraburkholderia podalyriae sp. nov., A South African Podalyria-associated rhizobium.</title>
        <authorList>
            <person name="Mavima L."/>
            <person name="Beukes C.W."/>
            <person name="Palmer M."/>
            <person name="De Meyer S.E."/>
            <person name="James E.K."/>
            <person name="Maluk M."/>
            <person name="Avontuur J.R."/>
            <person name="Chan W.Y."/>
            <person name="Venter S.N."/>
            <person name="Steenkamp E.T."/>
        </authorList>
    </citation>
    <scope>NUCLEOTIDE SEQUENCE [LARGE SCALE GENOMIC DNA]</scope>
    <source>
        <strain evidence="2 3">WC7.3b</strain>
    </source>
</reference>
<dbReference type="CDD" id="cd00093">
    <property type="entry name" value="HTH_XRE"/>
    <property type="match status" value="1"/>
</dbReference>
<protein>
    <submittedName>
        <fullName evidence="2">Helix-turn-helix transcriptional regulator</fullName>
    </submittedName>
</protein>
<dbReference type="RefSeq" id="WP_376776512.1">
    <property type="nucleotide sequence ID" value="NZ_VZQQ01000098.1"/>
</dbReference>
<evidence type="ECO:0000313" key="3">
    <source>
        <dbReference type="Proteomes" id="UP000736373"/>
    </source>
</evidence>
<keyword evidence="3" id="KW-1185">Reference proteome</keyword>
<name>A0ABR7Q1F3_9BURK</name>
<comment type="caution">
    <text evidence="2">The sequence shown here is derived from an EMBL/GenBank/DDBJ whole genome shotgun (WGS) entry which is preliminary data.</text>
</comment>
<dbReference type="Pfam" id="PF07022">
    <property type="entry name" value="Phage_CI_repr"/>
    <property type="match status" value="1"/>
</dbReference>
<accession>A0ABR7Q1F3</accession>
<feature type="domain" description="Bacteriophage CI repressor N-terminal" evidence="1">
    <location>
        <begin position="26"/>
        <end position="86"/>
    </location>
</feature>
<dbReference type="InterPro" id="IPR010982">
    <property type="entry name" value="Lambda_DNA-bd_dom_sf"/>
</dbReference>
<dbReference type="Gene3D" id="1.10.260.40">
    <property type="entry name" value="lambda repressor-like DNA-binding domains"/>
    <property type="match status" value="1"/>
</dbReference>
<proteinExistence type="predicted"/>
<dbReference type="InterPro" id="IPR001387">
    <property type="entry name" value="Cro/C1-type_HTH"/>
</dbReference>
<sequence length="90" mass="10068">MNRHTQSMGLLERSAGNDRLRRALAARLDRALKRTGISSARAANCLGVSEYDVQYWRRGITVPPLNACMRLATVLHLDIHWLCTGQPHAS</sequence>
<organism evidence="2 3">
    <name type="scientific">Paraburkholderia podalyriae</name>
    <dbReference type="NCBI Taxonomy" id="1938811"/>
    <lineage>
        <taxon>Bacteria</taxon>
        <taxon>Pseudomonadati</taxon>
        <taxon>Pseudomonadota</taxon>
        <taxon>Betaproteobacteria</taxon>
        <taxon>Burkholderiales</taxon>
        <taxon>Burkholderiaceae</taxon>
        <taxon>Paraburkholderia</taxon>
    </lineage>
</organism>
<gene>
    <name evidence="2" type="ORF">F6X42_39995</name>
</gene>
<dbReference type="InterPro" id="IPR010744">
    <property type="entry name" value="Phage_CI_N"/>
</dbReference>
<dbReference type="EMBL" id="VZQQ01000098">
    <property type="protein sequence ID" value="MBC8752380.1"/>
    <property type="molecule type" value="Genomic_DNA"/>
</dbReference>
<dbReference type="Proteomes" id="UP000736373">
    <property type="component" value="Unassembled WGS sequence"/>
</dbReference>
<evidence type="ECO:0000313" key="2">
    <source>
        <dbReference type="EMBL" id="MBC8752380.1"/>
    </source>
</evidence>